<gene>
    <name evidence="1" type="ORF">SAMN04489745_3414</name>
</gene>
<dbReference type="RefSeq" id="WP_066217257.1">
    <property type="nucleotide sequence ID" value="NZ_FNSN01000004.1"/>
</dbReference>
<proteinExistence type="predicted"/>
<evidence type="ECO:0000313" key="1">
    <source>
        <dbReference type="EMBL" id="SEC88236.1"/>
    </source>
</evidence>
<name>A0A1H4W4H8_9MICC</name>
<reference evidence="1 2" key="1">
    <citation type="submission" date="2016-10" db="EMBL/GenBank/DDBJ databases">
        <authorList>
            <person name="de Groot N.N."/>
        </authorList>
    </citation>
    <scope>NUCLEOTIDE SEQUENCE [LARGE SCALE GENOMIC DNA]</scope>
    <source>
        <strain evidence="1 2">DSM 10495</strain>
    </source>
</reference>
<keyword evidence="2" id="KW-1185">Reference proteome</keyword>
<dbReference type="Proteomes" id="UP000182652">
    <property type="component" value="Unassembled WGS sequence"/>
</dbReference>
<evidence type="ECO:0000313" key="2">
    <source>
        <dbReference type="Proteomes" id="UP000182652"/>
    </source>
</evidence>
<organism evidence="1 2">
    <name type="scientific">Arthrobacter woluwensis</name>
    <dbReference type="NCBI Taxonomy" id="156980"/>
    <lineage>
        <taxon>Bacteria</taxon>
        <taxon>Bacillati</taxon>
        <taxon>Actinomycetota</taxon>
        <taxon>Actinomycetes</taxon>
        <taxon>Micrococcales</taxon>
        <taxon>Micrococcaceae</taxon>
        <taxon>Arthrobacter</taxon>
    </lineage>
</organism>
<dbReference type="STRING" id="156980.SAMN04489745_3414"/>
<sequence>MTVRAEDVAGLVCRRQGPVRFLLFAPGLAGHPLDDQDQVFAAAVEDLGEEAVLLGETPLLFAGLQAKNLFARRMESVGFLVTDQAVQVRDAPSTPVEPAAVRTVEFDWAADPVTEARRVARLASATFDRRWAETLTSREALRESLDVVRDVVELVLKAG</sequence>
<accession>A0A1H4W4H8</accession>
<dbReference type="EMBL" id="FNSN01000004">
    <property type="protein sequence ID" value="SEC88236.1"/>
    <property type="molecule type" value="Genomic_DNA"/>
</dbReference>
<dbReference type="AlphaFoldDB" id="A0A1H4W4H8"/>
<protein>
    <submittedName>
        <fullName evidence="1">Uncharacterized protein</fullName>
    </submittedName>
</protein>